<evidence type="ECO:0000256" key="7">
    <source>
        <dbReference type="PROSITE-ProRule" id="PRU01094"/>
    </source>
</evidence>
<organism evidence="10 11">
    <name type="scientific">Lineolata rhizophorae</name>
    <dbReference type="NCBI Taxonomy" id="578093"/>
    <lineage>
        <taxon>Eukaryota</taxon>
        <taxon>Fungi</taxon>
        <taxon>Dikarya</taxon>
        <taxon>Ascomycota</taxon>
        <taxon>Pezizomycotina</taxon>
        <taxon>Dothideomycetes</taxon>
        <taxon>Dothideomycetes incertae sedis</taxon>
        <taxon>Lineolatales</taxon>
        <taxon>Lineolataceae</taxon>
        <taxon>Lineolata</taxon>
    </lineage>
</organism>
<dbReference type="InterPro" id="IPR033122">
    <property type="entry name" value="LETM1-like_RBD"/>
</dbReference>
<evidence type="ECO:0000256" key="3">
    <source>
        <dbReference type="ARBA" id="ARBA00022792"/>
    </source>
</evidence>
<evidence type="ECO:0000256" key="5">
    <source>
        <dbReference type="ARBA" id="ARBA00023128"/>
    </source>
</evidence>
<keyword evidence="5 7" id="KW-0496">Mitochondrion</keyword>
<evidence type="ECO:0000256" key="8">
    <source>
        <dbReference type="SAM" id="MobiDB-lite"/>
    </source>
</evidence>
<accession>A0A6A6P6Z7</accession>
<evidence type="ECO:0000259" key="9">
    <source>
        <dbReference type="PROSITE" id="PS51758"/>
    </source>
</evidence>
<keyword evidence="2" id="KW-0812">Transmembrane</keyword>
<evidence type="ECO:0000313" key="11">
    <source>
        <dbReference type="Proteomes" id="UP000799766"/>
    </source>
</evidence>
<dbReference type="AlphaFoldDB" id="A0A6A6P6Z7"/>
<protein>
    <recommendedName>
        <fullName evidence="9">Letm1 RBD domain-containing protein</fullName>
    </recommendedName>
</protein>
<dbReference type="PANTHER" id="PTHR14009">
    <property type="entry name" value="LEUCINE ZIPPER-EF-HAND CONTAINING TRANSMEMBRANE PROTEIN"/>
    <property type="match status" value="1"/>
</dbReference>
<evidence type="ECO:0000256" key="2">
    <source>
        <dbReference type="ARBA" id="ARBA00022692"/>
    </source>
</evidence>
<dbReference type="GO" id="GO:0005743">
    <property type="term" value="C:mitochondrial inner membrane"/>
    <property type="evidence" value="ECO:0007669"/>
    <property type="project" value="UniProtKB-SubCell"/>
</dbReference>
<feature type="non-terminal residue" evidence="10">
    <location>
        <position position="1"/>
    </location>
</feature>
<dbReference type="OrthoDB" id="73691at2759"/>
<feature type="domain" description="Letm1 RBD" evidence="9">
    <location>
        <begin position="128"/>
        <end position="299"/>
    </location>
</feature>
<evidence type="ECO:0000256" key="4">
    <source>
        <dbReference type="ARBA" id="ARBA00022989"/>
    </source>
</evidence>
<keyword evidence="3" id="KW-0999">Mitochondrion inner membrane</keyword>
<evidence type="ECO:0000256" key="6">
    <source>
        <dbReference type="ARBA" id="ARBA00023136"/>
    </source>
</evidence>
<dbReference type="GO" id="GO:0030003">
    <property type="term" value="P:intracellular monoatomic cation homeostasis"/>
    <property type="evidence" value="ECO:0007669"/>
    <property type="project" value="TreeGrafter"/>
</dbReference>
<name>A0A6A6P6Z7_9PEZI</name>
<proteinExistence type="predicted"/>
<keyword evidence="4" id="KW-1133">Transmembrane helix</keyword>
<dbReference type="PROSITE" id="PS51758">
    <property type="entry name" value="LETM1_RBD"/>
    <property type="match status" value="1"/>
</dbReference>
<dbReference type="InterPro" id="IPR044202">
    <property type="entry name" value="LETM1/MDM38-like"/>
</dbReference>
<dbReference type="EMBL" id="MU001675">
    <property type="protein sequence ID" value="KAF2459522.1"/>
    <property type="molecule type" value="Genomic_DNA"/>
</dbReference>
<dbReference type="GO" id="GO:0043022">
    <property type="term" value="F:ribosome binding"/>
    <property type="evidence" value="ECO:0007669"/>
    <property type="project" value="InterPro"/>
</dbReference>
<comment type="subcellular location">
    <subcellularLocation>
        <location evidence="1">Mitochondrion inner membrane</location>
        <topology evidence="1">Single-pass membrane protein</topology>
    </subcellularLocation>
</comment>
<dbReference type="Proteomes" id="UP000799766">
    <property type="component" value="Unassembled WGS sequence"/>
</dbReference>
<keyword evidence="11" id="KW-1185">Reference proteome</keyword>
<feature type="compositionally biased region" description="Low complexity" evidence="8">
    <location>
        <begin position="63"/>
        <end position="79"/>
    </location>
</feature>
<sequence length="299" mass="33801">VNPPVSTLPARIDVPSRSEDQSFAHYLFQTGKIYARFYKDGVKAVWRNHKAAKALRKQNRQRAAPTLSSAAPHSSSSSSNNFACALPMPGWTRAEYQLLVRNAFDISRLPFFAVLFILVGEWLPLVVFAFSNAVPWPCRIPSQVDADLWRGEDRRADAAKKLLERAQRKATQGMPVVAVTPCRPPPSSPERLYVPRPMLLEVLLPHLDRRALLHMARALDLHAHFWDHIPEVVPLPWDVYLRYTIRQRVRYLAYDDAMIMRDAKGAGVAALSAEEVKKACAERGLDVRGKDEGTCRKEL</sequence>
<keyword evidence="6" id="KW-0472">Membrane</keyword>
<feature type="region of interest" description="Disordered" evidence="8">
    <location>
        <begin position="55"/>
        <end position="80"/>
    </location>
</feature>
<dbReference type="PANTHER" id="PTHR14009:SF1">
    <property type="entry name" value="MITOCHONDRIAL PROTON_CALCIUM EXCHANGER PROTEIN"/>
    <property type="match status" value="1"/>
</dbReference>
<dbReference type="Pfam" id="PF07766">
    <property type="entry name" value="LETM1_RBD"/>
    <property type="match status" value="1"/>
</dbReference>
<evidence type="ECO:0000256" key="1">
    <source>
        <dbReference type="ARBA" id="ARBA00004434"/>
    </source>
</evidence>
<evidence type="ECO:0000313" key="10">
    <source>
        <dbReference type="EMBL" id="KAF2459522.1"/>
    </source>
</evidence>
<feature type="non-terminal residue" evidence="10">
    <location>
        <position position="299"/>
    </location>
</feature>
<reference evidence="10" key="1">
    <citation type="journal article" date="2020" name="Stud. Mycol.">
        <title>101 Dothideomycetes genomes: a test case for predicting lifestyles and emergence of pathogens.</title>
        <authorList>
            <person name="Haridas S."/>
            <person name="Albert R."/>
            <person name="Binder M."/>
            <person name="Bloem J."/>
            <person name="Labutti K."/>
            <person name="Salamov A."/>
            <person name="Andreopoulos B."/>
            <person name="Baker S."/>
            <person name="Barry K."/>
            <person name="Bills G."/>
            <person name="Bluhm B."/>
            <person name="Cannon C."/>
            <person name="Castanera R."/>
            <person name="Culley D."/>
            <person name="Daum C."/>
            <person name="Ezra D."/>
            <person name="Gonzalez J."/>
            <person name="Henrissat B."/>
            <person name="Kuo A."/>
            <person name="Liang C."/>
            <person name="Lipzen A."/>
            <person name="Lutzoni F."/>
            <person name="Magnuson J."/>
            <person name="Mondo S."/>
            <person name="Nolan M."/>
            <person name="Ohm R."/>
            <person name="Pangilinan J."/>
            <person name="Park H.-J."/>
            <person name="Ramirez L."/>
            <person name="Alfaro M."/>
            <person name="Sun H."/>
            <person name="Tritt A."/>
            <person name="Yoshinaga Y."/>
            <person name="Zwiers L.-H."/>
            <person name="Turgeon B."/>
            <person name="Goodwin S."/>
            <person name="Spatafora J."/>
            <person name="Crous P."/>
            <person name="Grigoriev I."/>
        </authorList>
    </citation>
    <scope>NUCLEOTIDE SEQUENCE</scope>
    <source>
        <strain evidence="10">ATCC 16933</strain>
    </source>
</reference>
<gene>
    <name evidence="10" type="ORF">BDY21DRAFT_272534</name>
</gene>